<evidence type="ECO:0000313" key="5">
    <source>
        <dbReference type="EMBL" id="GLB48521.1"/>
    </source>
</evidence>
<evidence type="ECO:0000256" key="3">
    <source>
        <dbReference type="SAM" id="Phobius"/>
    </source>
</evidence>
<evidence type="ECO:0000256" key="2">
    <source>
        <dbReference type="ARBA" id="ARBA00023054"/>
    </source>
</evidence>
<sequence>MSVLLFFKFWYDYAIYLNKLELMDTIIEGKNKNKKNKRLIILVSIFLILAVLSFLALTKKRSLNVKRGEIAVKTVTEDYFEDFIVFQAKVEPLTSTLINIVEGGSVQEIFVANGDYVKEGQPLVRLYNPNTELSYMQQETSMIEQINNLHKARLDLRNQELNLEKDRVAIEHDFNDAKNEYELNKKLYEKEIIAKNDWTITQEKYRYQQERRSIIKQTVEKEKEANAMQLTQMNKSLAIMEKSLEILRQNKQNFLITASFSGRLSSFEPVLGKTYNAGETLGKIDVMEGYKLLANVDEFYLDKVSVGQKGQVDYKGAMIPVTVTKVIQEVKEGRFMVELNFEADKDLELQQGLSFGVRLKLSEKEKAVVIPKGSFYRETAGKWIFKLEGDKAVVQPIEIGRENPLYYEVKSGLEPGDKVITSNYKDYERIEILNIEESN</sequence>
<feature type="domain" description="Multidrug resistance protein MdtA-like C-terminal permuted SH3" evidence="4">
    <location>
        <begin position="367"/>
        <end position="424"/>
    </location>
</feature>
<evidence type="ECO:0000259" key="4">
    <source>
        <dbReference type="Pfam" id="PF25967"/>
    </source>
</evidence>
<dbReference type="PANTHER" id="PTHR32347">
    <property type="entry name" value="EFFLUX SYSTEM COMPONENT YKNX-RELATED"/>
    <property type="match status" value="1"/>
</dbReference>
<dbReference type="Pfam" id="PF25967">
    <property type="entry name" value="RND-MFP_C"/>
    <property type="match status" value="1"/>
</dbReference>
<name>A0ABQ5MGT4_9FLAO</name>
<dbReference type="Proteomes" id="UP001143543">
    <property type="component" value="Unassembled WGS sequence"/>
</dbReference>
<keyword evidence="3" id="KW-1133">Transmembrane helix</keyword>
<dbReference type="RefSeq" id="WP_309297816.1">
    <property type="nucleotide sequence ID" value="NZ_BRVO01000001.1"/>
</dbReference>
<feature type="transmembrane region" description="Helical" evidence="3">
    <location>
        <begin position="39"/>
        <end position="57"/>
    </location>
</feature>
<comment type="subcellular location">
    <subcellularLocation>
        <location evidence="1">Cell envelope</location>
    </subcellularLocation>
</comment>
<dbReference type="InterPro" id="IPR058627">
    <property type="entry name" value="MdtA-like_C"/>
</dbReference>
<dbReference type="Gene3D" id="2.40.50.100">
    <property type="match status" value="1"/>
</dbReference>
<reference evidence="5" key="1">
    <citation type="submission" date="2022-07" db="EMBL/GenBank/DDBJ databases">
        <title>Taxonomy of Novel Oxalotrophic and Methylotrophic Bacteria.</title>
        <authorList>
            <person name="Sahin N."/>
            <person name="Tani A."/>
        </authorList>
    </citation>
    <scope>NUCLEOTIDE SEQUENCE</scope>
    <source>
        <strain evidence="5">Y10</strain>
    </source>
</reference>
<keyword evidence="3" id="KW-0472">Membrane</keyword>
<proteinExistence type="predicted"/>
<keyword evidence="3" id="KW-0812">Transmembrane</keyword>
<accession>A0ABQ5MGT4</accession>
<keyword evidence="2" id="KW-0175">Coiled coil</keyword>
<dbReference type="InterPro" id="IPR050465">
    <property type="entry name" value="UPF0194_transport"/>
</dbReference>
<protein>
    <submittedName>
        <fullName evidence="5">ABC transporter permease</fullName>
    </submittedName>
</protein>
<gene>
    <name evidence="5" type="ORF">Y10_08890</name>
</gene>
<evidence type="ECO:0000313" key="6">
    <source>
        <dbReference type="Proteomes" id="UP001143543"/>
    </source>
</evidence>
<evidence type="ECO:0000256" key="1">
    <source>
        <dbReference type="ARBA" id="ARBA00004196"/>
    </source>
</evidence>
<keyword evidence="6" id="KW-1185">Reference proteome</keyword>
<dbReference type="EMBL" id="BRVO01000001">
    <property type="protein sequence ID" value="GLB48521.1"/>
    <property type="molecule type" value="Genomic_DNA"/>
</dbReference>
<dbReference type="Gene3D" id="2.40.420.20">
    <property type="match status" value="1"/>
</dbReference>
<organism evidence="5 6">
    <name type="scientific">Neptunitalea lumnitzerae</name>
    <dbReference type="NCBI Taxonomy" id="2965509"/>
    <lineage>
        <taxon>Bacteria</taxon>
        <taxon>Pseudomonadati</taxon>
        <taxon>Bacteroidota</taxon>
        <taxon>Flavobacteriia</taxon>
        <taxon>Flavobacteriales</taxon>
        <taxon>Flavobacteriaceae</taxon>
        <taxon>Neptunitalea</taxon>
    </lineage>
</organism>
<dbReference type="PANTHER" id="PTHR32347:SF23">
    <property type="entry name" value="BLL5650 PROTEIN"/>
    <property type="match status" value="1"/>
</dbReference>
<comment type="caution">
    <text evidence="5">The sequence shown here is derived from an EMBL/GenBank/DDBJ whole genome shotgun (WGS) entry which is preliminary data.</text>
</comment>